<reference evidence="10" key="2">
    <citation type="submission" date="2023-03" db="EMBL/GenBank/DDBJ databases">
        <authorList>
            <person name="Inwood S.N."/>
            <person name="Skelly J.G."/>
            <person name="Guhlin J."/>
            <person name="Harrop T.W.R."/>
            <person name="Goldson S.G."/>
            <person name="Dearden P.K."/>
        </authorList>
    </citation>
    <scope>NUCLEOTIDE SEQUENCE</scope>
    <source>
        <strain evidence="10">Irish</strain>
        <tissue evidence="10">Whole body</tissue>
    </source>
</reference>
<evidence type="ECO:0000256" key="1">
    <source>
        <dbReference type="ARBA" id="ARBA00004613"/>
    </source>
</evidence>
<dbReference type="InterPro" id="IPR004153">
    <property type="entry name" value="CXCXC_repeat"/>
</dbReference>
<sequence>MWSDNIKLWIVLTIFHTGKSQYAGYYGNPGAIMFPGPIQSSNNQKINDNSQLSTSTKCQSTISDLDIARELESVETFEDFFNFLRNRPGSGRDFLLSRRSGDENERSNAIVTVQAKCKPVMTLVSFRNENTKPSVRYFPHCTRIERCDGCCNTNLWSCQPVNTTILNHLVIKYEIGNDSKTNHLAEEIIPLEKHLSCQCLCRIKAEHCSKKQQYVEKKCKCECINNDEMSKCNSESQIWNPDTCECNCRNTMICNSGYYFDNQSCRCINDPKYTIQNFYPRRTQTANNLLFQSPTVTLRSATDPKRKHKDEDE</sequence>
<feature type="chain" id="PRO_5041244020" description="Platelet-derived growth factor (PDGF) family profile domain-containing protein" evidence="8">
    <location>
        <begin position="21"/>
        <end position="313"/>
    </location>
</feature>
<dbReference type="PANTHER" id="PTHR11633">
    <property type="entry name" value="PLATELET-DERIVED GROWTH FACTOR"/>
    <property type="match status" value="1"/>
</dbReference>
<keyword evidence="3" id="KW-0964">Secreted</keyword>
<dbReference type="GO" id="GO:0005615">
    <property type="term" value="C:extracellular space"/>
    <property type="evidence" value="ECO:0007669"/>
    <property type="project" value="TreeGrafter"/>
</dbReference>
<evidence type="ECO:0000256" key="7">
    <source>
        <dbReference type="RuleBase" id="RU003818"/>
    </source>
</evidence>
<comment type="subcellular location">
    <subcellularLocation>
        <location evidence="1">Secreted</location>
    </subcellularLocation>
</comment>
<protein>
    <recommendedName>
        <fullName evidence="9">Platelet-derived growth factor (PDGF) family profile domain-containing protein</fullName>
    </recommendedName>
</protein>
<organism evidence="10 11">
    <name type="scientific">Microctonus aethiopoides</name>
    <dbReference type="NCBI Taxonomy" id="144406"/>
    <lineage>
        <taxon>Eukaryota</taxon>
        <taxon>Metazoa</taxon>
        <taxon>Ecdysozoa</taxon>
        <taxon>Arthropoda</taxon>
        <taxon>Hexapoda</taxon>
        <taxon>Insecta</taxon>
        <taxon>Pterygota</taxon>
        <taxon>Neoptera</taxon>
        <taxon>Endopterygota</taxon>
        <taxon>Hymenoptera</taxon>
        <taxon>Apocrita</taxon>
        <taxon>Ichneumonoidea</taxon>
        <taxon>Braconidae</taxon>
        <taxon>Euphorinae</taxon>
        <taxon>Microctonus</taxon>
    </lineage>
</organism>
<keyword evidence="4 8" id="KW-0732">Signal</keyword>
<dbReference type="PROSITE" id="PS50278">
    <property type="entry name" value="PDGF_2"/>
    <property type="match status" value="1"/>
</dbReference>
<feature type="domain" description="Platelet-derived growth factor (PDGF) family profile" evidence="9">
    <location>
        <begin position="103"/>
        <end position="204"/>
    </location>
</feature>
<dbReference type="GO" id="GO:0016020">
    <property type="term" value="C:membrane"/>
    <property type="evidence" value="ECO:0007669"/>
    <property type="project" value="InterPro"/>
</dbReference>
<dbReference type="AlphaFoldDB" id="A0AA39FVU4"/>
<dbReference type="Proteomes" id="UP001168990">
    <property type="component" value="Unassembled WGS sequence"/>
</dbReference>
<gene>
    <name evidence="10" type="ORF">PV328_000652</name>
</gene>
<evidence type="ECO:0000256" key="2">
    <source>
        <dbReference type="ARBA" id="ARBA00006686"/>
    </source>
</evidence>
<name>A0AA39FVU4_9HYME</name>
<dbReference type="Pfam" id="PF03128">
    <property type="entry name" value="CXCXC"/>
    <property type="match status" value="1"/>
</dbReference>
<evidence type="ECO:0000256" key="8">
    <source>
        <dbReference type="SAM" id="SignalP"/>
    </source>
</evidence>
<accession>A0AA39FVU4</accession>
<dbReference type="SUPFAM" id="SSF57501">
    <property type="entry name" value="Cystine-knot cytokines"/>
    <property type="match status" value="1"/>
</dbReference>
<dbReference type="Pfam" id="PF00341">
    <property type="entry name" value="PDGF"/>
    <property type="match status" value="1"/>
</dbReference>
<keyword evidence="5 7" id="KW-0339">Growth factor</keyword>
<evidence type="ECO:0000313" key="11">
    <source>
        <dbReference type="Proteomes" id="UP001168990"/>
    </source>
</evidence>
<dbReference type="GO" id="GO:0008083">
    <property type="term" value="F:growth factor activity"/>
    <property type="evidence" value="ECO:0007669"/>
    <property type="project" value="UniProtKB-KW"/>
</dbReference>
<feature type="signal peptide" evidence="8">
    <location>
        <begin position="1"/>
        <end position="20"/>
    </location>
</feature>
<dbReference type="Gene3D" id="2.10.90.10">
    <property type="entry name" value="Cystine-knot cytokines"/>
    <property type="match status" value="1"/>
</dbReference>
<keyword evidence="11" id="KW-1185">Reference proteome</keyword>
<evidence type="ECO:0000256" key="4">
    <source>
        <dbReference type="ARBA" id="ARBA00022729"/>
    </source>
</evidence>
<evidence type="ECO:0000256" key="6">
    <source>
        <dbReference type="ARBA" id="ARBA00023246"/>
    </source>
</evidence>
<dbReference type="InterPro" id="IPR029034">
    <property type="entry name" value="Cystine-knot_cytokine"/>
</dbReference>
<evidence type="ECO:0000256" key="3">
    <source>
        <dbReference type="ARBA" id="ARBA00022525"/>
    </source>
</evidence>
<dbReference type="GO" id="GO:0051781">
    <property type="term" value="P:positive regulation of cell division"/>
    <property type="evidence" value="ECO:0007669"/>
    <property type="project" value="UniProtKB-KW"/>
</dbReference>
<reference evidence="10" key="1">
    <citation type="journal article" date="2023" name="bioRxiv">
        <title>Scaffold-level genome assemblies of two parasitoid biocontrol wasps reveal the parthenogenesis mechanism and an associated novel virus.</title>
        <authorList>
            <person name="Inwood S."/>
            <person name="Skelly J."/>
            <person name="Guhlin J."/>
            <person name="Harrop T."/>
            <person name="Goldson S."/>
            <person name="Dearden P."/>
        </authorList>
    </citation>
    <scope>NUCLEOTIDE SEQUENCE</scope>
    <source>
        <strain evidence="10">Irish</strain>
        <tissue evidence="10">Whole body</tissue>
    </source>
</reference>
<dbReference type="GO" id="GO:0008284">
    <property type="term" value="P:positive regulation of cell population proliferation"/>
    <property type="evidence" value="ECO:0007669"/>
    <property type="project" value="TreeGrafter"/>
</dbReference>
<keyword evidence="6" id="KW-0497">Mitogen</keyword>
<comment type="similarity">
    <text evidence="2 7">Belongs to the PDGF/VEGF growth factor family.</text>
</comment>
<proteinExistence type="inferred from homology"/>
<evidence type="ECO:0000259" key="9">
    <source>
        <dbReference type="PROSITE" id="PS50278"/>
    </source>
</evidence>
<dbReference type="InterPro" id="IPR000072">
    <property type="entry name" value="PDGF/VEGF_dom"/>
</dbReference>
<dbReference type="GO" id="GO:0070851">
    <property type="term" value="F:growth factor receptor binding"/>
    <property type="evidence" value="ECO:0007669"/>
    <property type="project" value="TreeGrafter"/>
</dbReference>
<dbReference type="EMBL" id="JAQQBS010000001">
    <property type="protein sequence ID" value="KAK0176526.1"/>
    <property type="molecule type" value="Genomic_DNA"/>
</dbReference>
<comment type="caution">
    <text evidence="10">The sequence shown here is derived from an EMBL/GenBank/DDBJ whole genome shotgun (WGS) entry which is preliminary data.</text>
</comment>
<evidence type="ECO:0000313" key="10">
    <source>
        <dbReference type="EMBL" id="KAK0176526.1"/>
    </source>
</evidence>
<dbReference type="PANTHER" id="PTHR11633:SF1">
    <property type="entry name" value="LD28763P"/>
    <property type="match status" value="1"/>
</dbReference>
<dbReference type="SMART" id="SM00141">
    <property type="entry name" value="PDGF"/>
    <property type="match status" value="1"/>
</dbReference>
<evidence type="ECO:0000256" key="5">
    <source>
        <dbReference type="ARBA" id="ARBA00023030"/>
    </source>
</evidence>